<feature type="region of interest" description="Disordered" evidence="1">
    <location>
        <begin position="1"/>
        <end position="62"/>
    </location>
</feature>
<organism evidence="2 3">
    <name type="scientific">Penicillium cosmopolitanum</name>
    <dbReference type="NCBI Taxonomy" id="1131564"/>
    <lineage>
        <taxon>Eukaryota</taxon>
        <taxon>Fungi</taxon>
        <taxon>Dikarya</taxon>
        <taxon>Ascomycota</taxon>
        <taxon>Pezizomycotina</taxon>
        <taxon>Eurotiomycetes</taxon>
        <taxon>Eurotiomycetidae</taxon>
        <taxon>Eurotiales</taxon>
        <taxon>Aspergillaceae</taxon>
        <taxon>Penicillium</taxon>
    </lineage>
</organism>
<dbReference type="Proteomes" id="UP001147747">
    <property type="component" value="Unassembled WGS sequence"/>
</dbReference>
<dbReference type="GeneID" id="81363721"/>
<evidence type="ECO:0000313" key="2">
    <source>
        <dbReference type="EMBL" id="KAJ5414996.1"/>
    </source>
</evidence>
<dbReference type="RefSeq" id="XP_056494842.1">
    <property type="nucleotide sequence ID" value="XM_056624741.1"/>
</dbReference>
<accession>A0A9W9WCM5</accession>
<evidence type="ECO:0000313" key="3">
    <source>
        <dbReference type="Proteomes" id="UP001147747"/>
    </source>
</evidence>
<gene>
    <name evidence="2" type="ORF">N7509_000094</name>
</gene>
<feature type="compositionally biased region" description="Basic residues" evidence="1">
    <location>
        <begin position="1"/>
        <end position="11"/>
    </location>
</feature>
<protein>
    <submittedName>
        <fullName evidence="2">Uncharacterized protein</fullName>
    </submittedName>
</protein>
<name>A0A9W9WCM5_9EURO</name>
<comment type="caution">
    <text evidence="2">The sequence shown here is derived from an EMBL/GenBank/DDBJ whole genome shotgun (WGS) entry which is preliminary data.</text>
</comment>
<reference evidence="2" key="1">
    <citation type="submission" date="2022-12" db="EMBL/GenBank/DDBJ databases">
        <authorList>
            <person name="Petersen C."/>
        </authorList>
    </citation>
    <scope>NUCLEOTIDE SEQUENCE</scope>
    <source>
        <strain evidence="2">IBT 29677</strain>
    </source>
</reference>
<sequence length="127" mass="14434">MAAISRKRRRQPQADSETTGLLGHNGLDQRSRKKRKISHTQARTTAVEDDHVVESHVGPSSRTRITLRLRGRHQPLEGTERTMCGVSEPQCSRPGTMDQDDAFKKEAIRQDWLRRLRPRPTRAACGV</sequence>
<reference evidence="2" key="2">
    <citation type="journal article" date="2023" name="IMA Fungus">
        <title>Comparative genomic study of the Penicillium genus elucidates a diverse pangenome and 15 lateral gene transfer events.</title>
        <authorList>
            <person name="Petersen C."/>
            <person name="Sorensen T."/>
            <person name="Nielsen M.R."/>
            <person name="Sondergaard T.E."/>
            <person name="Sorensen J.L."/>
            <person name="Fitzpatrick D.A."/>
            <person name="Frisvad J.C."/>
            <person name="Nielsen K.L."/>
        </authorList>
    </citation>
    <scope>NUCLEOTIDE SEQUENCE</scope>
    <source>
        <strain evidence="2">IBT 29677</strain>
    </source>
</reference>
<keyword evidence="3" id="KW-1185">Reference proteome</keyword>
<dbReference type="AlphaFoldDB" id="A0A9W9WCM5"/>
<dbReference type="EMBL" id="JAPZBU010000001">
    <property type="protein sequence ID" value="KAJ5414996.1"/>
    <property type="molecule type" value="Genomic_DNA"/>
</dbReference>
<proteinExistence type="predicted"/>
<evidence type="ECO:0000256" key="1">
    <source>
        <dbReference type="SAM" id="MobiDB-lite"/>
    </source>
</evidence>